<dbReference type="Proteomes" id="UP000008461">
    <property type="component" value="Chromosome"/>
</dbReference>
<dbReference type="Gene3D" id="1.10.10.10">
    <property type="entry name" value="Winged helix-like DNA-binding domain superfamily/Winged helix DNA-binding domain"/>
    <property type="match status" value="1"/>
</dbReference>
<proteinExistence type="predicted"/>
<protein>
    <recommendedName>
        <fullName evidence="3">DUF433 domain-containing protein</fullName>
    </recommendedName>
</protein>
<dbReference type="Pfam" id="PF04255">
    <property type="entry name" value="DUF433"/>
    <property type="match status" value="1"/>
</dbReference>
<dbReference type="AlphaFoldDB" id="F4KZH8"/>
<dbReference type="OrthoDB" id="1494556at2"/>
<dbReference type="EMBL" id="CP002691">
    <property type="protein sequence ID" value="AEE49448.1"/>
    <property type="molecule type" value="Genomic_DNA"/>
</dbReference>
<dbReference type="PANTHER" id="PTHR34849">
    <property type="entry name" value="SSL5025 PROTEIN"/>
    <property type="match status" value="1"/>
</dbReference>
<dbReference type="InterPro" id="IPR007367">
    <property type="entry name" value="DUF433"/>
</dbReference>
<evidence type="ECO:0000313" key="1">
    <source>
        <dbReference type="EMBL" id="AEE49448.1"/>
    </source>
</evidence>
<reference key="2">
    <citation type="submission" date="2011-04" db="EMBL/GenBank/DDBJ databases">
        <title>Complete sequence of chromosome of Haliscomenobacter hydrossis DSM 1100.</title>
        <authorList>
            <consortium name="US DOE Joint Genome Institute (JGI-PGF)"/>
            <person name="Lucas S."/>
            <person name="Han J."/>
            <person name="Lapidus A."/>
            <person name="Bruce D."/>
            <person name="Goodwin L."/>
            <person name="Pitluck S."/>
            <person name="Peters L."/>
            <person name="Kyrpides N."/>
            <person name="Mavromatis K."/>
            <person name="Ivanova N."/>
            <person name="Ovchinnikova G."/>
            <person name="Pagani I."/>
            <person name="Daligault H."/>
            <person name="Detter J.C."/>
            <person name="Han C."/>
            <person name="Land M."/>
            <person name="Hauser L."/>
            <person name="Markowitz V."/>
            <person name="Cheng J.-F."/>
            <person name="Hugenholtz P."/>
            <person name="Woyke T."/>
            <person name="Wu D."/>
            <person name="Verbarg S."/>
            <person name="Frueling A."/>
            <person name="Brambilla E."/>
            <person name="Klenk H.-P."/>
            <person name="Eisen J.A."/>
        </authorList>
    </citation>
    <scope>NUCLEOTIDE SEQUENCE</scope>
    <source>
        <strain>DSM 1100</strain>
    </source>
</reference>
<gene>
    <name evidence="1" type="ordered locus">Halhy_1556</name>
</gene>
<accession>F4KZH8</accession>
<name>F4KZH8_HALH1</name>
<keyword evidence="2" id="KW-1185">Reference proteome</keyword>
<dbReference type="InterPro" id="IPR009057">
    <property type="entry name" value="Homeodomain-like_sf"/>
</dbReference>
<dbReference type="InterPro" id="IPR036388">
    <property type="entry name" value="WH-like_DNA-bd_sf"/>
</dbReference>
<sequence>MPAAALSIDNRIVIQEGILGGQPHIPNRRIRVKDIVQWYDLLNQSADEIAAMYELELADVFAALAYYHLNRIALQQIWAQDENVVEELRRQIPSKVKRALHE</sequence>
<evidence type="ECO:0000313" key="2">
    <source>
        <dbReference type="Proteomes" id="UP000008461"/>
    </source>
</evidence>
<evidence type="ECO:0008006" key="3">
    <source>
        <dbReference type="Google" id="ProtNLM"/>
    </source>
</evidence>
<reference evidence="1 2" key="1">
    <citation type="journal article" date="2011" name="Stand. Genomic Sci.">
        <title>Complete genome sequence of Haliscomenobacter hydrossis type strain (O).</title>
        <authorList>
            <consortium name="US DOE Joint Genome Institute (JGI-PGF)"/>
            <person name="Daligault H."/>
            <person name="Lapidus A."/>
            <person name="Zeytun A."/>
            <person name="Nolan M."/>
            <person name="Lucas S."/>
            <person name="Del Rio T.G."/>
            <person name="Tice H."/>
            <person name="Cheng J.F."/>
            <person name="Tapia R."/>
            <person name="Han C."/>
            <person name="Goodwin L."/>
            <person name="Pitluck S."/>
            <person name="Liolios K."/>
            <person name="Pagani I."/>
            <person name="Ivanova N."/>
            <person name="Huntemann M."/>
            <person name="Mavromatis K."/>
            <person name="Mikhailova N."/>
            <person name="Pati A."/>
            <person name="Chen A."/>
            <person name="Palaniappan K."/>
            <person name="Land M."/>
            <person name="Hauser L."/>
            <person name="Brambilla E.M."/>
            <person name="Rohde M."/>
            <person name="Verbarg S."/>
            <person name="Goker M."/>
            <person name="Bristow J."/>
            <person name="Eisen J.A."/>
            <person name="Markowitz V."/>
            <person name="Hugenholtz P."/>
            <person name="Kyrpides N.C."/>
            <person name="Klenk H.P."/>
            <person name="Woyke T."/>
        </authorList>
    </citation>
    <scope>NUCLEOTIDE SEQUENCE [LARGE SCALE GENOMIC DNA]</scope>
    <source>
        <strain evidence="2">ATCC 27775 / DSM 1100 / LMG 10767 / O</strain>
    </source>
</reference>
<dbReference type="eggNOG" id="COG2442">
    <property type="taxonomic scope" value="Bacteria"/>
</dbReference>
<dbReference type="RefSeq" id="WP_013764002.1">
    <property type="nucleotide sequence ID" value="NC_015510.1"/>
</dbReference>
<dbReference type="STRING" id="760192.Halhy_1556"/>
<dbReference type="HOGENOM" id="CLU_126005_0_1_10"/>
<dbReference type="PANTHER" id="PTHR34849:SF1">
    <property type="entry name" value="SLR0770 PROTEIN"/>
    <property type="match status" value="1"/>
</dbReference>
<organism evidence="1 2">
    <name type="scientific">Haliscomenobacter hydrossis (strain ATCC 27775 / DSM 1100 / LMG 10767 / O)</name>
    <dbReference type="NCBI Taxonomy" id="760192"/>
    <lineage>
        <taxon>Bacteria</taxon>
        <taxon>Pseudomonadati</taxon>
        <taxon>Bacteroidota</taxon>
        <taxon>Saprospiria</taxon>
        <taxon>Saprospirales</taxon>
        <taxon>Haliscomenobacteraceae</taxon>
        <taxon>Haliscomenobacter</taxon>
    </lineage>
</organism>
<dbReference type="SUPFAM" id="SSF46689">
    <property type="entry name" value="Homeodomain-like"/>
    <property type="match status" value="1"/>
</dbReference>
<dbReference type="KEGG" id="hhy:Halhy_1556"/>